<dbReference type="OrthoDB" id="2646147at2"/>
<evidence type="ECO:0000259" key="4">
    <source>
        <dbReference type="PROSITE" id="PS50987"/>
    </source>
</evidence>
<dbReference type="Proteomes" id="UP000323664">
    <property type="component" value="Unassembled WGS sequence"/>
</dbReference>
<keyword evidence="3" id="KW-0804">Transcription</keyword>
<keyword evidence="1" id="KW-0805">Transcription regulation</keyword>
<comment type="caution">
    <text evidence="5">The sequence shown here is derived from an EMBL/GenBank/DDBJ whole genome shotgun (WGS) entry which is preliminary data.</text>
</comment>
<dbReference type="InterPro" id="IPR036390">
    <property type="entry name" value="WH_DNA-bd_sf"/>
</dbReference>
<reference evidence="5 6" key="1">
    <citation type="journal article" date="2019" name="J. Ind. Microbiol. Biotechnol.">
        <title>Paenibacillus amylolyticus 27C64 has a diverse set of carbohydrate-active enzymes and complete pectin deconstruction system.</title>
        <authorList>
            <person name="Keggi C."/>
            <person name="Doran-Peterson J."/>
        </authorList>
    </citation>
    <scope>NUCLEOTIDE SEQUENCE [LARGE SCALE GENOMIC DNA]</scope>
    <source>
        <strain evidence="5 6">27C64</strain>
    </source>
</reference>
<dbReference type="RefSeq" id="WP_123062788.1">
    <property type="nucleotide sequence ID" value="NZ_RIAS01000001.1"/>
</dbReference>
<evidence type="ECO:0000256" key="3">
    <source>
        <dbReference type="ARBA" id="ARBA00023163"/>
    </source>
</evidence>
<dbReference type="CDD" id="cd00090">
    <property type="entry name" value="HTH_ARSR"/>
    <property type="match status" value="1"/>
</dbReference>
<keyword evidence="2" id="KW-0238">DNA-binding</keyword>
<sequence length="301" mass="34980">MEYKVEVDFSPMYECVNSLIAFTNKQNHNALDAGKSWIRDVQHRFTPAKLQLMRDMMKATDHFTLAPYIWTCPGERSVNGFMDWLESLSTGELFDIASQFHMSVPSNLSSLRSQTLEVLREWNSQYFSQVHSVIIDELIREAEERRALLDGTNDKEVYEDATQGMRIYPTSKLKKIIMIPQYHARPFVTSTIFDEVIFTNYACDIMPTEPGRPDPKLLRLTRALSDETRLVILRLLAGKQLSFSEIVRKVKLSKSTIHYHLIFLRAAGLVLVHYDHKNTEYSLRLEALNKLPQQIDDYFHN</sequence>
<name>A0A5M9WMY7_PAEAM</name>
<evidence type="ECO:0000313" key="6">
    <source>
        <dbReference type="Proteomes" id="UP000323664"/>
    </source>
</evidence>
<dbReference type="Pfam" id="PF01022">
    <property type="entry name" value="HTH_5"/>
    <property type="match status" value="1"/>
</dbReference>
<proteinExistence type="predicted"/>
<dbReference type="InterPro" id="IPR001845">
    <property type="entry name" value="HTH_ArsR_DNA-bd_dom"/>
</dbReference>
<dbReference type="SUPFAM" id="SSF46785">
    <property type="entry name" value="Winged helix' DNA-binding domain"/>
    <property type="match status" value="1"/>
</dbReference>
<organism evidence="5 6">
    <name type="scientific">Paenibacillus amylolyticus</name>
    <dbReference type="NCBI Taxonomy" id="1451"/>
    <lineage>
        <taxon>Bacteria</taxon>
        <taxon>Bacillati</taxon>
        <taxon>Bacillota</taxon>
        <taxon>Bacilli</taxon>
        <taxon>Bacillales</taxon>
        <taxon>Paenibacillaceae</taxon>
        <taxon>Paenibacillus</taxon>
    </lineage>
</organism>
<dbReference type="EMBL" id="RIAS01000001">
    <property type="protein sequence ID" value="KAA8782946.1"/>
    <property type="molecule type" value="Genomic_DNA"/>
</dbReference>
<evidence type="ECO:0000256" key="2">
    <source>
        <dbReference type="ARBA" id="ARBA00023125"/>
    </source>
</evidence>
<dbReference type="GO" id="GO:0003700">
    <property type="term" value="F:DNA-binding transcription factor activity"/>
    <property type="evidence" value="ECO:0007669"/>
    <property type="project" value="InterPro"/>
</dbReference>
<dbReference type="Gene3D" id="1.10.10.10">
    <property type="entry name" value="Winged helix-like DNA-binding domain superfamily/Winged helix DNA-binding domain"/>
    <property type="match status" value="1"/>
</dbReference>
<evidence type="ECO:0000313" key="5">
    <source>
        <dbReference type="EMBL" id="KAA8782946.1"/>
    </source>
</evidence>
<accession>A0A5M9WMY7</accession>
<evidence type="ECO:0000256" key="1">
    <source>
        <dbReference type="ARBA" id="ARBA00023015"/>
    </source>
</evidence>
<dbReference type="PROSITE" id="PS50987">
    <property type="entry name" value="HTH_ARSR_2"/>
    <property type="match status" value="1"/>
</dbReference>
<dbReference type="PANTHER" id="PTHR33154:SF33">
    <property type="entry name" value="TRANSCRIPTIONAL REPRESSOR SDPR"/>
    <property type="match status" value="1"/>
</dbReference>
<dbReference type="PANTHER" id="PTHR33154">
    <property type="entry name" value="TRANSCRIPTIONAL REGULATOR, ARSR FAMILY"/>
    <property type="match status" value="1"/>
</dbReference>
<gene>
    <name evidence="5" type="ORF">EC604_03685</name>
</gene>
<dbReference type="PRINTS" id="PR00778">
    <property type="entry name" value="HTHARSR"/>
</dbReference>
<dbReference type="GO" id="GO:0003677">
    <property type="term" value="F:DNA binding"/>
    <property type="evidence" value="ECO:0007669"/>
    <property type="project" value="UniProtKB-KW"/>
</dbReference>
<dbReference type="InterPro" id="IPR011991">
    <property type="entry name" value="ArsR-like_HTH"/>
</dbReference>
<dbReference type="InterPro" id="IPR036388">
    <property type="entry name" value="WH-like_DNA-bd_sf"/>
</dbReference>
<dbReference type="InterPro" id="IPR051081">
    <property type="entry name" value="HTH_MetalResp_TranReg"/>
</dbReference>
<feature type="domain" description="HTH arsR-type" evidence="4">
    <location>
        <begin position="209"/>
        <end position="301"/>
    </location>
</feature>
<protein>
    <submittedName>
        <fullName evidence="5">Winged helix-turn-helix transcriptional regulator</fullName>
    </submittedName>
</protein>
<dbReference type="SMART" id="SM00418">
    <property type="entry name" value="HTH_ARSR"/>
    <property type="match status" value="1"/>
</dbReference>
<dbReference type="AlphaFoldDB" id="A0A5M9WMY7"/>